<dbReference type="SUPFAM" id="SSF56349">
    <property type="entry name" value="DNA breaking-rejoining enzymes"/>
    <property type="match status" value="1"/>
</dbReference>
<evidence type="ECO:0000313" key="4">
    <source>
        <dbReference type="Proteomes" id="UP001296873"/>
    </source>
</evidence>
<evidence type="ECO:0000313" key="3">
    <source>
        <dbReference type="EMBL" id="MBK1669525.1"/>
    </source>
</evidence>
<dbReference type="InterPro" id="IPR013762">
    <property type="entry name" value="Integrase-like_cat_sf"/>
</dbReference>
<name>A0ABS1DGD1_9PROT</name>
<accession>A0ABS1DGD1</accession>
<gene>
    <name evidence="3" type="ORF">CKO28_15910</name>
</gene>
<protein>
    <recommendedName>
        <fullName evidence="2">Tyr recombinase domain-containing protein</fullName>
    </recommendedName>
</protein>
<reference evidence="3 4" key="1">
    <citation type="journal article" date="2020" name="Microorganisms">
        <title>Osmotic Adaptation and Compatible Solute Biosynthesis of Phototrophic Bacteria as Revealed from Genome Analyses.</title>
        <authorList>
            <person name="Imhoff J.F."/>
            <person name="Rahn T."/>
            <person name="Kunzel S."/>
            <person name="Keller A."/>
            <person name="Neulinger S.C."/>
        </authorList>
    </citation>
    <scope>NUCLEOTIDE SEQUENCE [LARGE SCALE GENOMIC DNA]</scope>
    <source>
        <strain evidence="3 4">DSM 9895</strain>
    </source>
</reference>
<sequence length="596" mass="67099">MKALESRLKTLRHTDLGVAKASAATITSHVRGAVALVDLNSQQRLQKSMLTGDWAALVAEIRSYSTGGRRGLGHFEAKIWPLVEYCFRHGIPAANVSDDTIQELWTDLEKRKVARPFETARATIYAWEALQSKIPTWPATKLNRIHADGLSSPHSTFFQHLPDDLKADWAAYVEANFGDRTQTGSDVDLTALVVSATDSEYVDPFADTEPALPGRLRSKESEPNMRTVMTYAANAAIHDIGFMPHCLTDLLNERVLRRTLSRQYLRQQQRAHAKGEARPSKRNSTLKFTVSVFKAIATDLGLPDDLVAAFDGYYDRFHPDVTGWKRTKDGHKRTFRKQRIGPRHARMLDQFVQQGGDAKLLAWWRLPEGLLGHVRKRLSAVGDPALLSDKELNDANTAVVAGILRGNPLRRENIAELRIGAPGTGLEPNLRIPEDPKGHARIWLSATEVKNQRETTVIVTQFATEALRFYRDWIRPEVMRRRGSDPQNPYLFPTAGMTERPHTKHARDYHNRAWQAGFWLDLHANRHLTAKLVLDQDPSAMDIVQKVLGHTKKETTEAYYAEINDLLAQKTFQELLGAFTADLADALRLNLQKAPS</sequence>
<dbReference type="Proteomes" id="UP001296873">
    <property type="component" value="Unassembled WGS sequence"/>
</dbReference>
<comment type="caution">
    <text evidence="3">The sequence shown here is derived from an EMBL/GenBank/DDBJ whole genome shotgun (WGS) entry which is preliminary data.</text>
</comment>
<dbReference type="InterPro" id="IPR011010">
    <property type="entry name" value="DNA_brk_join_enz"/>
</dbReference>
<organism evidence="3 4">
    <name type="scientific">Rhodovibrio sodomensis</name>
    <dbReference type="NCBI Taxonomy" id="1088"/>
    <lineage>
        <taxon>Bacteria</taxon>
        <taxon>Pseudomonadati</taxon>
        <taxon>Pseudomonadota</taxon>
        <taxon>Alphaproteobacteria</taxon>
        <taxon>Rhodospirillales</taxon>
        <taxon>Rhodovibrionaceae</taxon>
        <taxon>Rhodovibrio</taxon>
    </lineage>
</organism>
<evidence type="ECO:0000256" key="1">
    <source>
        <dbReference type="ARBA" id="ARBA00023172"/>
    </source>
</evidence>
<dbReference type="InterPro" id="IPR002104">
    <property type="entry name" value="Integrase_catalytic"/>
</dbReference>
<dbReference type="EMBL" id="NRRL01000051">
    <property type="protein sequence ID" value="MBK1669525.1"/>
    <property type="molecule type" value="Genomic_DNA"/>
</dbReference>
<evidence type="ECO:0000259" key="2">
    <source>
        <dbReference type="PROSITE" id="PS51898"/>
    </source>
</evidence>
<feature type="domain" description="Tyr recombinase" evidence="2">
    <location>
        <begin position="373"/>
        <end position="572"/>
    </location>
</feature>
<keyword evidence="4" id="KW-1185">Reference proteome</keyword>
<keyword evidence="1" id="KW-0233">DNA recombination</keyword>
<dbReference type="PROSITE" id="PS51898">
    <property type="entry name" value="TYR_RECOMBINASE"/>
    <property type="match status" value="1"/>
</dbReference>
<dbReference type="Gene3D" id="1.10.443.10">
    <property type="entry name" value="Intergrase catalytic core"/>
    <property type="match status" value="1"/>
</dbReference>
<proteinExistence type="predicted"/>